<proteinExistence type="predicted"/>
<keyword evidence="2" id="KW-1185">Reference proteome</keyword>
<reference evidence="2" key="2">
    <citation type="submission" date="2015-01" db="EMBL/GenBank/DDBJ databases">
        <title>Evolutionary Origins and Diversification of the Mycorrhizal Mutualists.</title>
        <authorList>
            <consortium name="DOE Joint Genome Institute"/>
            <consortium name="Mycorrhizal Genomics Consortium"/>
            <person name="Kohler A."/>
            <person name="Kuo A."/>
            <person name="Nagy L.G."/>
            <person name="Floudas D."/>
            <person name="Copeland A."/>
            <person name="Barry K.W."/>
            <person name="Cichocki N."/>
            <person name="Veneault-Fourrey C."/>
            <person name="LaButti K."/>
            <person name="Lindquist E.A."/>
            <person name="Lipzen A."/>
            <person name="Lundell T."/>
            <person name="Morin E."/>
            <person name="Murat C."/>
            <person name="Riley R."/>
            <person name="Ohm R."/>
            <person name="Sun H."/>
            <person name="Tunlid A."/>
            <person name="Henrissat B."/>
            <person name="Grigoriev I.V."/>
            <person name="Hibbett D.S."/>
            <person name="Martin F."/>
        </authorList>
    </citation>
    <scope>NUCLEOTIDE SEQUENCE [LARGE SCALE GENOMIC DNA]</scope>
    <source>
        <strain evidence="2">Foug A</strain>
    </source>
</reference>
<evidence type="ECO:0000313" key="2">
    <source>
        <dbReference type="Proteomes" id="UP000053989"/>
    </source>
</evidence>
<dbReference type="EMBL" id="KN822022">
    <property type="protein sequence ID" value="KIM65488.1"/>
    <property type="molecule type" value="Genomic_DNA"/>
</dbReference>
<dbReference type="InParanoid" id="A0A0C2ZVH6"/>
<organism evidence="1 2">
    <name type="scientific">Scleroderma citrinum Foug A</name>
    <dbReference type="NCBI Taxonomy" id="1036808"/>
    <lineage>
        <taxon>Eukaryota</taxon>
        <taxon>Fungi</taxon>
        <taxon>Dikarya</taxon>
        <taxon>Basidiomycota</taxon>
        <taxon>Agaricomycotina</taxon>
        <taxon>Agaricomycetes</taxon>
        <taxon>Agaricomycetidae</taxon>
        <taxon>Boletales</taxon>
        <taxon>Sclerodermatineae</taxon>
        <taxon>Sclerodermataceae</taxon>
        <taxon>Scleroderma</taxon>
    </lineage>
</organism>
<gene>
    <name evidence="1" type="ORF">SCLCIDRAFT_1212216</name>
</gene>
<dbReference type="AlphaFoldDB" id="A0A0C2ZVH6"/>
<name>A0A0C2ZVH6_9AGAM</name>
<reference evidence="1 2" key="1">
    <citation type="submission" date="2014-04" db="EMBL/GenBank/DDBJ databases">
        <authorList>
            <consortium name="DOE Joint Genome Institute"/>
            <person name="Kuo A."/>
            <person name="Kohler A."/>
            <person name="Nagy L.G."/>
            <person name="Floudas D."/>
            <person name="Copeland A."/>
            <person name="Barry K.W."/>
            <person name="Cichocki N."/>
            <person name="Veneault-Fourrey C."/>
            <person name="LaButti K."/>
            <person name="Lindquist E.A."/>
            <person name="Lipzen A."/>
            <person name="Lundell T."/>
            <person name="Morin E."/>
            <person name="Murat C."/>
            <person name="Sun H."/>
            <person name="Tunlid A."/>
            <person name="Henrissat B."/>
            <person name="Grigoriev I.V."/>
            <person name="Hibbett D.S."/>
            <person name="Martin F."/>
            <person name="Nordberg H.P."/>
            <person name="Cantor M.N."/>
            <person name="Hua S.X."/>
        </authorList>
    </citation>
    <scope>NUCLEOTIDE SEQUENCE [LARGE SCALE GENOMIC DNA]</scope>
    <source>
        <strain evidence="1 2">Foug A</strain>
    </source>
</reference>
<accession>A0A0C2ZVH6</accession>
<dbReference type="STRING" id="1036808.A0A0C2ZVH6"/>
<protein>
    <submittedName>
        <fullName evidence="1">Uncharacterized protein</fullName>
    </submittedName>
</protein>
<evidence type="ECO:0000313" key="1">
    <source>
        <dbReference type="EMBL" id="KIM65488.1"/>
    </source>
</evidence>
<dbReference type="HOGENOM" id="CLU_2580456_0_0_1"/>
<dbReference type="Proteomes" id="UP000053989">
    <property type="component" value="Unassembled WGS sequence"/>
</dbReference>
<sequence length="81" mass="8116">MDTGELGPPSPATSVKATSIVHNSSQLSGMSMALSSQSEIGFFGQATKLVTNMLGGGKKAKLEVKSLQLAAAAAKKPSAPA</sequence>